<dbReference type="InterPro" id="IPR012301">
    <property type="entry name" value="Malic_N_dom"/>
</dbReference>
<feature type="domain" description="Malic enzyme NAD-binding" evidence="5">
    <location>
        <begin position="590"/>
        <end position="814"/>
    </location>
</feature>
<dbReference type="InterPro" id="IPR036291">
    <property type="entry name" value="NAD(P)-bd_dom_sf"/>
</dbReference>
<feature type="domain" description="Malic enzyme N-terminal" evidence="6">
    <location>
        <begin position="444"/>
        <end position="578"/>
    </location>
</feature>
<sequence>MESDTWLNGVGDEGLDYRRRYQGLIGVQSKVPVRDRSVLSLVYTPGVAEACLAIGADPGLSYDLTCRGNTVAILTDGSDIFGRAGGPAEAAIPGAEAKSVIFKTFAGVDAFPLCLDTHDPADIVRTGLAVTPTFGAVCIDDISAPAAFTVQDHLERAADIPVFSNQHHGTAILVLAALNNALRVVGKELASVRVVVSGAGVAGIGVARLLYRAGVKHLVVCDRAGAIHKYRPERMNWAKAYLAKETNLEERRGSLAEMLRGADVFVGLSTGGIVDEEMVRSMAPDPIVFALAVPEPEVDPGVARAAGARVVATGRSDYPNTMDVSLVFPGVFRGLLDCRARNIRLRTLLYAARALAAVIPPAELHPDYIVPRIFDFRVAPAVAAAVVQASLESGEAGVEVTPEWVAERTRRYVYEGRFHAGQTGLRGEGKSLKEEAIDLRRRHGGVLEIRSKIPIRDHHILNVLYVPPAALAPARVIRDDPSQVTEITSKGNLVAVVTDGSAVLGLGDIGPRAALPVMEGKAVLFRTLAGVEAFPICLAARDVDEIVEIVEQIAPAFGGINLEDIAAPRCFEVERKLRERLDMPVFHDDQHGTAIVVAAGLLNGAKLRGGDLGDLRVTINGAGAAGIAVTKLLLGLGVGDVVLCDRAGAIYEGRTDHMDVSKFEISAMTNRERRQGSLADVIAGSDVFVGLSAPGTLIPEMVAAMAPRPLVFALANPTPEITPDLAKQAGALAVATGRSDYPNQVNNSLAFPGVFRGALDVKARTIDDAMKLAAARAIADLVEPEALSPDFFIPDSLDLRVSPRVAAAVAAAAIAGGLAQRPMEPREVEARCRDLVYEGVAVA</sequence>
<name>A0A6J4U894_9BACT</name>
<accession>A0A6J4U894</accession>
<comment type="cofactor">
    <cofactor evidence="1">
        <name>Mn(2+)</name>
        <dbReference type="ChEBI" id="CHEBI:29035"/>
    </cofactor>
</comment>
<keyword evidence="3" id="KW-0479">Metal-binding</keyword>
<evidence type="ECO:0000256" key="3">
    <source>
        <dbReference type="ARBA" id="ARBA00022723"/>
    </source>
</evidence>
<dbReference type="PANTHER" id="PTHR43237:SF4">
    <property type="entry name" value="NADP-DEPENDENT MALIC ENZYME"/>
    <property type="match status" value="1"/>
</dbReference>
<gene>
    <name evidence="7" type="ORF">AVDCRST_MAG59-1046</name>
</gene>
<dbReference type="Pfam" id="PF00390">
    <property type="entry name" value="malic"/>
    <property type="match status" value="2"/>
</dbReference>
<dbReference type="GO" id="GO:0046872">
    <property type="term" value="F:metal ion binding"/>
    <property type="evidence" value="ECO:0007669"/>
    <property type="project" value="UniProtKB-KW"/>
</dbReference>
<evidence type="ECO:0000259" key="6">
    <source>
        <dbReference type="SMART" id="SM01274"/>
    </source>
</evidence>
<dbReference type="InterPro" id="IPR051674">
    <property type="entry name" value="Malate_Decarboxylase"/>
</dbReference>
<dbReference type="PROSITE" id="PS00331">
    <property type="entry name" value="MALIC_ENZYMES"/>
    <property type="match status" value="1"/>
</dbReference>
<dbReference type="InterPro" id="IPR046346">
    <property type="entry name" value="Aminoacid_DH-like_N_sf"/>
</dbReference>
<evidence type="ECO:0000256" key="1">
    <source>
        <dbReference type="ARBA" id="ARBA00001936"/>
    </source>
</evidence>
<dbReference type="Pfam" id="PF03949">
    <property type="entry name" value="Malic_M"/>
    <property type="match status" value="2"/>
</dbReference>
<protein>
    <submittedName>
        <fullName evidence="7">NADP-dependent malic enzyme</fullName>
        <ecNumber evidence="7">1.1.1.40</ecNumber>
    </submittedName>
</protein>
<dbReference type="PANTHER" id="PTHR43237">
    <property type="entry name" value="NADP-DEPENDENT MALIC ENZYME"/>
    <property type="match status" value="1"/>
</dbReference>
<dbReference type="FunFam" id="3.40.50.720:FF:000095">
    <property type="entry name" value="NADP-dependent malic enzyme"/>
    <property type="match status" value="1"/>
</dbReference>
<evidence type="ECO:0000259" key="5">
    <source>
        <dbReference type="SMART" id="SM00919"/>
    </source>
</evidence>
<reference evidence="7" key="1">
    <citation type="submission" date="2020-02" db="EMBL/GenBank/DDBJ databases">
        <authorList>
            <person name="Meier V. D."/>
        </authorList>
    </citation>
    <scope>NUCLEOTIDE SEQUENCE</scope>
    <source>
        <strain evidence="7">AVDCRST_MAG59</strain>
    </source>
</reference>
<dbReference type="SUPFAM" id="SSF53223">
    <property type="entry name" value="Aminoacid dehydrogenase-like, N-terminal domain"/>
    <property type="match status" value="2"/>
</dbReference>
<organism evidence="7">
    <name type="scientific">uncultured Thermomicrobiales bacterium</name>
    <dbReference type="NCBI Taxonomy" id="1645740"/>
    <lineage>
        <taxon>Bacteria</taxon>
        <taxon>Pseudomonadati</taxon>
        <taxon>Thermomicrobiota</taxon>
        <taxon>Thermomicrobia</taxon>
        <taxon>Thermomicrobiales</taxon>
        <taxon>environmental samples</taxon>
    </lineage>
</organism>
<feature type="domain" description="Malic enzyme N-terminal" evidence="6">
    <location>
        <begin position="22"/>
        <end position="155"/>
    </location>
</feature>
<dbReference type="SUPFAM" id="SSF51735">
    <property type="entry name" value="NAD(P)-binding Rossmann-fold domains"/>
    <property type="match status" value="2"/>
</dbReference>
<dbReference type="InterPro" id="IPR037062">
    <property type="entry name" value="Malic_N_dom_sf"/>
</dbReference>
<dbReference type="SMART" id="SM00919">
    <property type="entry name" value="Malic_M"/>
    <property type="match status" value="2"/>
</dbReference>
<dbReference type="Gene3D" id="3.40.50.720">
    <property type="entry name" value="NAD(P)-binding Rossmann-like Domain"/>
    <property type="match status" value="2"/>
</dbReference>
<dbReference type="EC" id="1.1.1.40" evidence="7"/>
<dbReference type="InterPro" id="IPR045213">
    <property type="entry name" value="Malic_NAD-bd_bact_type"/>
</dbReference>
<keyword evidence="4 7" id="KW-0560">Oxidoreductase</keyword>
<feature type="domain" description="Malic enzyme NAD-binding" evidence="5">
    <location>
        <begin position="168"/>
        <end position="391"/>
    </location>
</feature>
<dbReference type="GO" id="GO:0051287">
    <property type="term" value="F:NAD binding"/>
    <property type="evidence" value="ECO:0007669"/>
    <property type="project" value="InterPro"/>
</dbReference>
<dbReference type="SMART" id="SM01274">
    <property type="entry name" value="malic"/>
    <property type="match status" value="2"/>
</dbReference>
<evidence type="ECO:0000313" key="7">
    <source>
        <dbReference type="EMBL" id="CAA9543310.1"/>
    </source>
</evidence>
<dbReference type="InterPro" id="IPR012302">
    <property type="entry name" value="Malic_NAD-bd"/>
</dbReference>
<dbReference type="GO" id="GO:0004473">
    <property type="term" value="F:malate dehydrogenase (decarboxylating) (NADP+) activity"/>
    <property type="evidence" value="ECO:0007669"/>
    <property type="project" value="UniProtKB-EC"/>
</dbReference>
<dbReference type="InterPro" id="IPR015884">
    <property type="entry name" value="Malic_enzyme_CS"/>
</dbReference>
<evidence type="ECO:0000256" key="2">
    <source>
        <dbReference type="ARBA" id="ARBA00001946"/>
    </source>
</evidence>
<dbReference type="EMBL" id="CADCWF010000059">
    <property type="protein sequence ID" value="CAA9543310.1"/>
    <property type="molecule type" value="Genomic_DNA"/>
</dbReference>
<dbReference type="Gene3D" id="3.40.50.10380">
    <property type="entry name" value="Malic enzyme, N-terminal domain"/>
    <property type="match status" value="2"/>
</dbReference>
<proteinExistence type="predicted"/>
<dbReference type="AlphaFoldDB" id="A0A6J4U894"/>
<evidence type="ECO:0000256" key="4">
    <source>
        <dbReference type="ARBA" id="ARBA00023002"/>
    </source>
</evidence>
<comment type="cofactor">
    <cofactor evidence="2">
        <name>Mg(2+)</name>
        <dbReference type="ChEBI" id="CHEBI:18420"/>
    </cofactor>
</comment>
<dbReference type="CDD" id="cd05311">
    <property type="entry name" value="NAD_bind_2_malic_enz"/>
    <property type="match status" value="1"/>
</dbReference>